<evidence type="ECO:0000256" key="1">
    <source>
        <dbReference type="SAM" id="Coils"/>
    </source>
</evidence>
<keyword evidence="1" id="KW-0175">Coiled coil</keyword>
<feature type="compositionally biased region" description="Polar residues" evidence="2">
    <location>
        <begin position="69"/>
        <end position="81"/>
    </location>
</feature>
<dbReference type="Proteomes" id="UP000780801">
    <property type="component" value="Unassembled WGS sequence"/>
</dbReference>
<dbReference type="OrthoDB" id="2416138at2759"/>
<evidence type="ECO:0000256" key="2">
    <source>
        <dbReference type="SAM" id="MobiDB-lite"/>
    </source>
</evidence>
<gene>
    <name evidence="3" type="ORF">BGW38_009192</name>
</gene>
<name>A0A9P6FJH7_9FUNG</name>
<feature type="region of interest" description="Disordered" evidence="2">
    <location>
        <begin position="56"/>
        <end position="87"/>
    </location>
</feature>
<protein>
    <submittedName>
        <fullName evidence="3">Uncharacterized protein</fullName>
    </submittedName>
</protein>
<evidence type="ECO:0000313" key="4">
    <source>
        <dbReference type="Proteomes" id="UP000780801"/>
    </source>
</evidence>
<feature type="region of interest" description="Disordered" evidence="2">
    <location>
        <begin position="226"/>
        <end position="249"/>
    </location>
</feature>
<dbReference type="EMBL" id="JAABOA010006658">
    <property type="protein sequence ID" value="KAF9556434.1"/>
    <property type="molecule type" value="Genomic_DNA"/>
</dbReference>
<feature type="compositionally biased region" description="Polar residues" evidence="2">
    <location>
        <begin position="235"/>
        <end position="249"/>
    </location>
</feature>
<sequence>MSGKRSSSMNPLAASFTPSFVKAVPDTVTDSLSDSSYRPSRRSTIDSRDAVVAGLGISSPTLEPPSRRLTVNTKALSPSSHSRLDRPTFQTVDSPLLTSAPVDFNPEEFKANLMRQISDKLESGLDRHFSQIIAASATAAALPLSPATSDADPLVLDEIASTHLKKLLRTSTLELERLKDKNQELQDKCHTLELQNLDYTHQISRAQELEGSLVSRLKELGSCASSIDSIDSSSMNGYRNSSNGHPNPQ</sequence>
<keyword evidence="4" id="KW-1185">Reference proteome</keyword>
<feature type="coiled-coil region" evidence="1">
    <location>
        <begin position="168"/>
        <end position="202"/>
    </location>
</feature>
<comment type="caution">
    <text evidence="3">The sequence shown here is derived from an EMBL/GenBank/DDBJ whole genome shotgun (WGS) entry which is preliminary data.</text>
</comment>
<feature type="non-terminal residue" evidence="3">
    <location>
        <position position="249"/>
    </location>
</feature>
<proteinExistence type="predicted"/>
<reference evidence="3" key="1">
    <citation type="journal article" date="2020" name="Fungal Divers.">
        <title>Resolving the Mortierellaceae phylogeny through synthesis of multi-gene phylogenetics and phylogenomics.</title>
        <authorList>
            <person name="Vandepol N."/>
            <person name="Liber J."/>
            <person name="Desiro A."/>
            <person name="Na H."/>
            <person name="Kennedy M."/>
            <person name="Barry K."/>
            <person name="Grigoriev I.V."/>
            <person name="Miller A.N."/>
            <person name="O'Donnell K."/>
            <person name="Stajich J.E."/>
            <person name="Bonito G."/>
        </authorList>
    </citation>
    <scope>NUCLEOTIDE SEQUENCE</scope>
    <source>
        <strain evidence="3">KOD1015</strain>
    </source>
</reference>
<organism evidence="3 4">
    <name type="scientific">Lunasporangiospora selenospora</name>
    <dbReference type="NCBI Taxonomy" id="979761"/>
    <lineage>
        <taxon>Eukaryota</taxon>
        <taxon>Fungi</taxon>
        <taxon>Fungi incertae sedis</taxon>
        <taxon>Mucoromycota</taxon>
        <taxon>Mortierellomycotina</taxon>
        <taxon>Mortierellomycetes</taxon>
        <taxon>Mortierellales</taxon>
        <taxon>Mortierellaceae</taxon>
        <taxon>Lunasporangiospora</taxon>
    </lineage>
</organism>
<dbReference type="AlphaFoldDB" id="A0A9P6FJH7"/>
<accession>A0A9P6FJH7</accession>
<evidence type="ECO:0000313" key="3">
    <source>
        <dbReference type="EMBL" id="KAF9556434.1"/>
    </source>
</evidence>